<dbReference type="EMBL" id="OBMR01000007">
    <property type="protein sequence ID" value="SOC06167.1"/>
    <property type="molecule type" value="Genomic_DNA"/>
</dbReference>
<gene>
    <name evidence="1" type="ORF">SAMN02910411_2194</name>
</gene>
<sequence>MEDWRKNLKKRPTRTWSRVEIEEIIKENHIDRARFAEYSKTEYQAIINRFYYAFVNYNSTSTVKVQGAWNNIRHSLSKADFISEDIGWYDMLDTMRRSLALRCDAKCFLLLEDGWLYEGYIEEVNNVLREIDGFIEAFYIFTYDFDYLYVYSSDARGYVLYN</sequence>
<evidence type="ECO:0000313" key="2">
    <source>
        <dbReference type="Proteomes" id="UP000219563"/>
    </source>
</evidence>
<organism evidence="1 2">
    <name type="scientific">Pseudobutyrivibrio ruminis DSM 9787</name>
    <dbReference type="NCBI Taxonomy" id="1123011"/>
    <lineage>
        <taxon>Bacteria</taxon>
        <taxon>Bacillati</taxon>
        <taxon>Bacillota</taxon>
        <taxon>Clostridia</taxon>
        <taxon>Lachnospirales</taxon>
        <taxon>Lachnospiraceae</taxon>
        <taxon>Pseudobutyrivibrio</taxon>
    </lineage>
</organism>
<proteinExistence type="predicted"/>
<dbReference type="Proteomes" id="UP000219563">
    <property type="component" value="Unassembled WGS sequence"/>
</dbReference>
<evidence type="ECO:0000313" key="1">
    <source>
        <dbReference type="EMBL" id="SOC06167.1"/>
    </source>
</evidence>
<dbReference type="AlphaFoldDB" id="A0A285SEJ6"/>
<dbReference type="RefSeq" id="WP_143483256.1">
    <property type="nucleotide sequence ID" value="NZ_OBMR01000007.1"/>
</dbReference>
<dbReference type="InterPro" id="IPR046644">
    <property type="entry name" value="DUF6756"/>
</dbReference>
<protein>
    <submittedName>
        <fullName evidence="1">Uncharacterized protein</fullName>
    </submittedName>
</protein>
<reference evidence="1 2" key="1">
    <citation type="submission" date="2017-08" db="EMBL/GenBank/DDBJ databases">
        <authorList>
            <person name="de Groot N.N."/>
        </authorList>
    </citation>
    <scope>NUCLEOTIDE SEQUENCE [LARGE SCALE GENOMIC DNA]</scope>
    <source>
        <strain evidence="1 2">DSM 9787</strain>
    </source>
</reference>
<accession>A0A285SEJ6</accession>
<name>A0A285SEJ6_9FIRM</name>
<dbReference type="Pfam" id="PF20541">
    <property type="entry name" value="DUF6756"/>
    <property type="match status" value="1"/>
</dbReference>